<dbReference type="AlphaFoldDB" id="A0A091AQ95"/>
<dbReference type="STRING" id="1121015.GCA_000420545_02882"/>
<dbReference type="Proteomes" id="UP000029385">
    <property type="component" value="Unassembled WGS sequence"/>
</dbReference>
<dbReference type="GO" id="GO:0019068">
    <property type="term" value="P:virion assembly"/>
    <property type="evidence" value="ECO:0007669"/>
    <property type="project" value="InterPro"/>
</dbReference>
<organism evidence="1 2">
    <name type="scientific">Arenimonas oryziterrae DSM 21050 = YC6267</name>
    <dbReference type="NCBI Taxonomy" id="1121015"/>
    <lineage>
        <taxon>Bacteria</taxon>
        <taxon>Pseudomonadati</taxon>
        <taxon>Pseudomonadota</taxon>
        <taxon>Gammaproteobacteria</taxon>
        <taxon>Lysobacterales</taxon>
        <taxon>Lysobacteraceae</taxon>
        <taxon>Arenimonas</taxon>
    </lineage>
</organism>
<gene>
    <name evidence="1" type="ORF">N789_14205</name>
</gene>
<protein>
    <submittedName>
        <fullName evidence="1">Uncharacterized protein</fullName>
    </submittedName>
</protein>
<evidence type="ECO:0000313" key="2">
    <source>
        <dbReference type="Proteomes" id="UP000029385"/>
    </source>
</evidence>
<dbReference type="OrthoDB" id="6000379at2"/>
<reference evidence="1 2" key="1">
    <citation type="submission" date="2013-09" db="EMBL/GenBank/DDBJ databases">
        <title>Genome sequencing of Arenimonas oryziterrae.</title>
        <authorList>
            <person name="Chen F."/>
            <person name="Wang G."/>
        </authorList>
    </citation>
    <scope>NUCLEOTIDE SEQUENCE [LARGE SCALE GENOMIC DNA]</scope>
    <source>
        <strain evidence="1 2">YC6267</strain>
    </source>
</reference>
<name>A0A091AQ95_9GAMM</name>
<dbReference type="Pfam" id="PF05354">
    <property type="entry name" value="Phage_attach"/>
    <property type="match status" value="1"/>
</dbReference>
<evidence type="ECO:0000313" key="1">
    <source>
        <dbReference type="EMBL" id="KFN42338.1"/>
    </source>
</evidence>
<dbReference type="RefSeq" id="WP_022970471.1">
    <property type="nucleotide sequence ID" value="NZ_ATVD01000008.1"/>
</dbReference>
<keyword evidence="2" id="KW-1185">Reference proteome</keyword>
<dbReference type="EMBL" id="AVCI01000011">
    <property type="protein sequence ID" value="KFN42338.1"/>
    <property type="molecule type" value="Genomic_DNA"/>
</dbReference>
<sequence length="106" mass="11543">MNQRDTLQALDADLHAAFADAGFAETALYTDRVNTAVPCRVYVDRDAQTFGNFGEVSGARTVVSLFLVDVADPRSKAQIVLGCETFVLDSKLGEDESLSRWVVTRG</sequence>
<accession>A0A091AQ95</accession>
<proteinExistence type="predicted"/>
<comment type="caution">
    <text evidence="1">The sequence shown here is derived from an EMBL/GenBank/DDBJ whole genome shotgun (WGS) entry which is preliminary data.</text>
</comment>
<dbReference type="InterPro" id="IPR008018">
    <property type="entry name" value="Phage_tail_attach_FII"/>
</dbReference>
<dbReference type="PATRIC" id="fig|1121015.4.peg.2308"/>